<dbReference type="GO" id="GO:0003700">
    <property type="term" value="F:DNA-binding transcription factor activity"/>
    <property type="evidence" value="ECO:0007669"/>
    <property type="project" value="InterPro"/>
</dbReference>
<keyword evidence="3" id="KW-0238">DNA-binding</keyword>
<dbReference type="Proteomes" id="UP000050517">
    <property type="component" value="Unassembled WGS sequence"/>
</dbReference>
<dbReference type="InterPro" id="IPR036390">
    <property type="entry name" value="WH_DNA-bd_sf"/>
</dbReference>
<reference evidence="7 8" key="1">
    <citation type="submission" date="2015-10" db="EMBL/GenBank/DDBJ databases">
        <title>Corynebacteirum lowii and Corynebacterium oculi species nova, derived from human clinical disease and and emended description of Corynebacterium mastiditis.</title>
        <authorList>
            <person name="Bernard K."/>
            <person name="Pacheco A.L."/>
            <person name="Mcdougall C."/>
            <person name="Burtx T."/>
            <person name="Weibe D."/>
            <person name="Tyler S."/>
            <person name="Olson A.B."/>
            <person name="Cnockaert M."/>
            <person name="Eguchi H."/>
            <person name="Kuwahara T."/>
            <person name="Nakayama-Imaohji H."/>
            <person name="Boudewijins M."/>
            <person name="Van Hoecke F."/>
            <person name="Bernier A.-M."/>
            <person name="Vandamme P."/>
        </authorList>
    </citation>
    <scope>NUCLEOTIDE SEQUENCE [LARGE SCALE GENOMIC DNA]</scope>
    <source>
        <strain evidence="7 8">NML 130210</strain>
    </source>
</reference>
<dbReference type="InterPro" id="IPR005119">
    <property type="entry name" value="LysR_subst-bd"/>
</dbReference>
<evidence type="ECO:0000313" key="8">
    <source>
        <dbReference type="Proteomes" id="UP000050517"/>
    </source>
</evidence>
<name>A0A0Q1DZ80_9CORY</name>
<dbReference type="Gene3D" id="1.10.10.10">
    <property type="entry name" value="Winged helix-like DNA-binding domain superfamily/Winged helix DNA-binding domain"/>
    <property type="match status" value="1"/>
</dbReference>
<keyword evidence="8" id="KW-1185">Reference proteome</keyword>
<evidence type="ECO:0000256" key="4">
    <source>
        <dbReference type="ARBA" id="ARBA00023159"/>
    </source>
</evidence>
<dbReference type="InterPro" id="IPR036388">
    <property type="entry name" value="WH-like_DNA-bd_sf"/>
</dbReference>
<dbReference type="STRING" id="1544416.Cocul_00702"/>
<dbReference type="Gene3D" id="3.40.190.290">
    <property type="match status" value="1"/>
</dbReference>
<protein>
    <submittedName>
        <fullName evidence="7">HTH-type transcriptional regulator BenM</fullName>
    </submittedName>
</protein>
<organism evidence="7 8">
    <name type="scientific">Corynebacterium oculi</name>
    <dbReference type="NCBI Taxonomy" id="1544416"/>
    <lineage>
        <taxon>Bacteria</taxon>
        <taxon>Bacillati</taxon>
        <taxon>Actinomycetota</taxon>
        <taxon>Actinomycetes</taxon>
        <taxon>Mycobacteriales</taxon>
        <taxon>Corynebacteriaceae</taxon>
        <taxon>Corynebacterium</taxon>
    </lineage>
</organism>
<evidence type="ECO:0000256" key="1">
    <source>
        <dbReference type="ARBA" id="ARBA00009437"/>
    </source>
</evidence>
<evidence type="ECO:0000259" key="6">
    <source>
        <dbReference type="PROSITE" id="PS50931"/>
    </source>
</evidence>
<dbReference type="PATRIC" id="fig|1544416.3.peg.703"/>
<evidence type="ECO:0000256" key="2">
    <source>
        <dbReference type="ARBA" id="ARBA00023015"/>
    </source>
</evidence>
<comment type="similarity">
    <text evidence="1">Belongs to the LysR transcriptional regulatory family.</text>
</comment>
<dbReference type="PANTHER" id="PTHR30346:SF29">
    <property type="entry name" value="LYSR SUBSTRATE-BINDING"/>
    <property type="match status" value="1"/>
</dbReference>
<dbReference type="Pfam" id="PF00126">
    <property type="entry name" value="HTH_1"/>
    <property type="match status" value="1"/>
</dbReference>
<evidence type="ECO:0000256" key="5">
    <source>
        <dbReference type="ARBA" id="ARBA00023163"/>
    </source>
</evidence>
<feature type="domain" description="HTH lysR-type" evidence="6">
    <location>
        <begin position="3"/>
        <end position="60"/>
    </location>
</feature>
<gene>
    <name evidence="7" type="primary">benM</name>
    <name evidence="7" type="ORF">Cocul_00702</name>
</gene>
<dbReference type="AlphaFoldDB" id="A0A0Q1DZ80"/>
<sequence>MEMNMIRLRMLVELRRQGTITKVAQALRYTHSAVSQQLQKLERETGHRLVERVGRNVRLTEQGEILADYAVKILMLADDATVPLASAANQVLGTLRVASFQTVLATLAPRALNSLAEKYPDLRVEIYQREVESALKGLMQGDFDVILGESYQDIDVLLPQGVHREEIFSDPLHLVLPRTGPLSAGVASISDLARQPWAIDPAHLIFGRWAREYCRGHGFEPRVLFETPDPFLQIYLAREGHAVTIAPALITSAFRREVQVLPLDEQSSRTLYSAVRGSHERSPAIRAFRAAVAEAARELSPLTSAYGSPRN</sequence>
<dbReference type="Pfam" id="PF03466">
    <property type="entry name" value="LysR_substrate"/>
    <property type="match status" value="1"/>
</dbReference>
<dbReference type="PANTHER" id="PTHR30346">
    <property type="entry name" value="TRANSCRIPTIONAL DUAL REGULATOR HCAR-RELATED"/>
    <property type="match status" value="1"/>
</dbReference>
<keyword evidence="5" id="KW-0804">Transcription</keyword>
<dbReference type="EMBL" id="LKST01000001">
    <property type="protein sequence ID" value="KQB85556.1"/>
    <property type="molecule type" value="Genomic_DNA"/>
</dbReference>
<keyword evidence="4" id="KW-0010">Activator</keyword>
<dbReference type="InterPro" id="IPR000847">
    <property type="entry name" value="LysR_HTH_N"/>
</dbReference>
<dbReference type="SUPFAM" id="SSF53850">
    <property type="entry name" value="Periplasmic binding protein-like II"/>
    <property type="match status" value="1"/>
</dbReference>
<keyword evidence="2" id="KW-0805">Transcription regulation</keyword>
<dbReference type="SUPFAM" id="SSF46785">
    <property type="entry name" value="Winged helix' DNA-binding domain"/>
    <property type="match status" value="1"/>
</dbReference>
<comment type="caution">
    <text evidence="7">The sequence shown here is derived from an EMBL/GenBank/DDBJ whole genome shotgun (WGS) entry which is preliminary data.</text>
</comment>
<dbReference type="PROSITE" id="PS50931">
    <property type="entry name" value="HTH_LYSR"/>
    <property type="match status" value="1"/>
</dbReference>
<dbReference type="GO" id="GO:0003677">
    <property type="term" value="F:DNA binding"/>
    <property type="evidence" value="ECO:0007669"/>
    <property type="project" value="UniProtKB-KW"/>
</dbReference>
<evidence type="ECO:0000256" key="3">
    <source>
        <dbReference type="ARBA" id="ARBA00023125"/>
    </source>
</evidence>
<dbReference type="GO" id="GO:0032993">
    <property type="term" value="C:protein-DNA complex"/>
    <property type="evidence" value="ECO:0007669"/>
    <property type="project" value="TreeGrafter"/>
</dbReference>
<proteinExistence type="inferred from homology"/>
<accession>A0A0Q1DZ80</accession>
<evidence type="ECO:0000313" key="7">
    <source>
        <dbReference type="EMBL" id="KQB85556.1"/>
    </source>
</evidence>